<protein>
    <submittedName>
        <fullName evidence="2">Uncharacterized protein</fullName>
    </submittedName>
</protein>
<name>A0A0E9XBP5_ANGAN</name>
<sequence length="73" mass="8032">MFQTFFSGTQNLGEYSLMFSTVVLVLEMMAVLLASIICALQSKVPSRKANSSIASIALSRSFLCNVFLFPCWA</sequence>
<evidence type="ECO:0000256" key="1">
    <source>
        <dbReference type="SAM" id="Phobius"/>
    </source>
</evidence>
<keyword evidence="1" id="KW-1133">Transmembrane helix</keyword>
<reference evidence="2" key="2">
    <citation type="journal article" date="2015" name="Fish Shellfish Immunol.">
        <title>Early steps in the European eel (Anguilla anguilla)-Vibrio vulnificus interaction in the gills: Role of the RtxA13 toxin.</title>
        <authorList>
            <person name="Callol A."/>
            <person name="Pajuelo D."/>
            <person name="Ebbesson L."/>
            <person name="Teles M."/>
            <person name="MacKenzie S."/>
            <person name="Amaro C."/>
        </authorList>
    </citation>
    <scope>NUCLEOTIDE SEQUENCE</scope>
</reference>
<dbReference type="AlphaFoldDB" id="A0A0E9XBP5"/>
<proteinExistence type="predicted"/>
<keyword evidence="1" id="KW-0812">Transmembrane</keyword>
<dbReference type="EMBL" id="GBXM01008731">
    <property type="protein sequence ID" value="JAH99846.1"/>
    <property type="molecule type" value="Transcribed_RNA"/>
</dbReference>
<accession>A0A0E9XBP5</accession>
<reference evidence="2" key="1">
    <citation type="submission" date="2014-11" db="EMBL/GenBank/DDBJ databases">
        <authorList>
            <person name="Amaro Gonzalez C."/>
        </authorList>
    </citation>
    <scope>NUCLEOTIDE SEQUENCE</scope>
</reference>
<evidence type="ECO:0000313" key="2">
    <source>
        <dbReference type="EMBL" id="JAH99846.1"/>
    </source>
</evidence>
<keyword evidence="1" id="KW-0472">Membrane</keyword>
<organism evidence="2">
    <name type="scientific">Anguilla anguilla</name>
    <name type="common">European freshwater eel</name>
    <name type="synonym">Muraena anguilla</name>
    <dbReference type="NCBI Taxonomy" id="7936"/>
    <lineage>
        <taxon>Eukaryota</taxon>
        <taxon>Metazoa</taxon>
        <taxon>Chordata</taxon>
        <taxon>Craniata</taxon>
        <taxon>Vertebrata</taxon>
        <taxon>Euteleostomi</taxon>
        <taxon>Actinopterygii</taxon>
        <taxon>Neopterygii</taxon>
        <taxon>Teleostei</taxon>
        <taxon>Anguilliformes</taxon>
        <taxon>Anguillidae</taxon>
        <taxon>Anguilla</taxon>
    </lineage>
</organism>
<feature type="transmembrane region" description="Helical" evidence="1">
    <location>
        <begin position="15"/>
        <end position="40"/>
    </location>
</feature>